<evidence type="ECO:0008006" key="4">
    <source>
        <dbReference type="Google" id="ProtNLM"/>
    </source>
</evidence>
<dbReference type="EMBL" id="BGPR01089978">
    <property type="protein sequence ID" value="GBM17458.1"/>
    <property type="molecule type" value="Genomic_DNA"/>
</dbReference>
<evidence type="ECO:0000313" key="3">
    <source>
        <dbReference type="Proteomes" id="UP000499080"/>
    </source>
</evidence>
<evidence type="ECO:0000313" key="2">
    <source>
        <dbReference type="EMBL" id="GBM17486.1"/>
    </source>
</evidence>
<dbReference type="GO" id="GO:0003676">
    <property type="term" value="F:nucleic acid binding"/>
    <property type="evidence" value="ECO:0007669"/>
    <property type="project" value="InterPro"/>
</dbReference>
<dbReference type="Gene3D" id="3.30.420.10">
    <property type="entry name" value="Ribonuclease H-like superfamily/Ribonuclease H"/>
    <property type="match status" value="1"/>
</dbReference>
<dbReference type="AlphaFoldDB" id="A0A4Y2DN99"/>
<name>A0A4Y2DN99_ARAVE</name>
<sequence>MTLTTRQLSQLSAVAGRPVSRHTVSRRLHEGGLFARPVVCVPLCPEHLGARLYCSREHRSWIPEQWGHVFFTDESRFRNHSRRSMIWREPGTRYREPNIVERDHYRGGRLLVW</sequence>
<keyword evidence="3" id="KW-1185">Reference proteome</keyword>
<accession>A0A4Y2DN99</accession>
<protein>
    <recommendedName>
        <fullName evidence="4">Transposase Tc1-like domain-containing protein</fullName>
    </recommendedName>
</protein>
<dbReference type="EMBL" id="BGPR01089983">
    <property type="protein sequence ID" value="GBM17486.1"/>
    <property type="molecule type" value="Genomic_DNA"/>
</dbReference>
<organism evidence="2 3">
    <name type="scientific">Araneus ventricosus</name>
    <name type="common">Orbweaver spider</name>
    <name type="synonym">Epeira ventricosa</name>
    <dbReference type="NCBI Taxonomy" id="182803"/>
    <lineage>
        <taxon>Eukaryota</taxon>
        <taxon>Metazoa</taxon>
        <taxon>Ecdysozoa</taxon>
        <taxon>Arthropoda</taxon>
        <taxon>Chelicerata</taxon>
        <taxon>Arachnida</taxon>
        <taxon>Araneae</taxon>
        <taxon>Araneomorphae</taxon>
        <taxon>Entelegynae</taxon>
        <taxon>Araneoidea</taxon>
        <taxon>Araneidae</taxon>
        <taxon>Araneus</taxon>
    </lineage>
</organism>
<dbReference type="OrthoDB" id="6155880at2759"/>
<gene>
    <name evidence="1" type="ORF">AVEN_130466_1</name>
    <name evidence="2" type="ORF">AVEN_211265_1</name>
</gene>
<proteinExistence type="predicted"/>
<comment type="caution">
    <text evidence="2">The sequence shown here is derived from an EMBL/GenBank/DDBJ whole genome shotgun (WGS) entry which is preliminary data.</text>
</comment>
<dbReference type="InterPro" id="IPR036397">
    <property type="entry name" value="RNaseH_sf"/>
</dbReference>
<reference evidence="2 3" key="1">
    <citation type="journal article" date="2019" name="Sci. Rep.">
        <title>Orb-weaving spider Araneus ventricosus genome elucidates the spidroin gene catalogue.</title>
        <authorList>
            <person name="Kono N."/>
            <person name="Nakamura H."/>
            <person name="Ohtoshi R."/>
            <person name="Moran D.A.P."/>
            <person name="Shinohara A."/>
            <person name="Yoshida Y."/>
            <person name="Fujiwara M."/>
            <person name="Mori M."/>
            <person name="Tomita M."/>
            <person name="Arakawa K."/>
        </authorList>
    </citation>
    <scope>NUCLEOTIDE SEQUENCE [LARGE SCALE GENOMIC DNA]</scope>
</reference>
<evidence type="ECO:0000313" key="1">
    <source>
        <dbReference type="EMBL" id="GBM17458.1"/>
    </source>
</evidence>
<dbReference type="Proteomes" id="UP000499080">
    <property type="component" value="Unassembled WGS sequence"/>
</dbReference>